<dbReference type="Proteomes" id="UP001595799">
    <property type="component" value="Unassembled WGS sequence"/>
</dbReference>
<dbReference type="InterPro" id="IPR000182">
    <property type="entry name" value="GNAT_dom"/>
</dbReference>
<reference evidence="3" key="1">
    <citation type="journal article" date="2019" name="Int. J. Syst. Evol. Microbiol.">
        <title>The Global Catalogue of Microorganisms (GCM) 10K type strain sequencing project: providing services to taxonomists for standard genome sequencing and annotation.</title>
        <authorList>
            <consortium name="The Broad Institute Genomics Platform"/>
            <consortium name="The Broad Institute Genome Sequencing Center for Infectious Disease"/>
            <person name="Wu L."/>
            <person name="Ma J."/>
        </authorList>
    </citation>
    <scope>NUCLEOTIDE SEQUENCE [LARGE SCALE GENOMIC DNA]</scope>
    <source>
        <strain evidence="3">CECT 8472</strain>
    </source>
</reference>
<dbReference type="PROSITE" id="PS51186">
    <property type="entry name" value="GNAT"/>
    <property type="match status" value="1"/>
</dbReference>
<name>A0ABV8UIV2_9PROT</name>
<evidence type="ECO:0000313" key="2">
    <source>
        <dbReference type="EMBL" id="MFC4351202.1"/>
    </source>
</evidence>
<dbReference type="RefSeq" id="WP_382421541.1">
    <property type="nucleotide sequence ID" value="NZ_JBHSCW010000003.1"/>
</dbReference>
<dbReference type="SUPFAM" id="SSF55729">
    <property type="entry name" value="Acyl-CoA N-acyltransferases (Nat)"/>
    <property type="match status" value="1"/>
</dbReference>
<dbReference type="CDD" id="cd04301">
    <property type="entry name" value="NAT_SF"/>
    <property type="match status" value="1"/>
</dbReference>
<proteinExistence type="predicted"/>
<dbReference type="Gene3D" id="3.40.630.30">
    <property type="match status" value="1"/>
</dbReference>
<dbReference type="InterPro" id="IPR016181">
    <property type="entry name" value="Acyl_CoA_acyltransferase"/>
</dbReference>
<gene>
    <name evidence="2" type="ORF">ACFOW6_06545</name>
</gene>
<dbReference type="EMBL" id="JBHSCW010000003">
    <property type="protein sequence ID" value="MFC4351202.1"/>
    <property type="molecule type" value="Genomic_DNA"/>
</dbReference>
<evidence type="ECO:0000259" key="1">
    <source>
        <dbReference type="PROSITE" id="PS51186"/>
    </source>
</evidence>
<protein>
    <submittedName>
        <fullName evidence="2">GNAT family N-acetyltransferase</fullName>
    </submittedName>
</protein>
<keyword evidence="3" id="KW-1185">Reference proteome</keyword>
<comment type="caution">
    <text evidence="2">The sequence shown here is derived from an EMBL/GenBank/DDBJ whole genome shotgun (WGS) entry which is preliminary data.</text>
</comment>
<feature type="domain" description="N-acetyltransferase" evidence="1">
    <location>
        <begin position="3"/>
        <end position="155"/>
    </location>
</feature>
<evidence type="ECO:0000313" key="3">
    <source>
        <dbReference type="Proteomes" id="UP001595799"/>
    </source>
</evidence>
<organism evidence="2 3">
    <name type="scientific">Fodinicurvata halophila</name>
    <dbReference type="NCBI Taxonomy" id="1419723"/>
    <lineage>
        <taxon>Bacteria</taxon>
        <taxon>Pseudomonadati</taxon>
        <taxon>Pseudomonadota</taxon>
        <taxon>Alphaproteobacteria</taxon>
        <taxon>Rhodospirillales</taxon>
        <taxon>Rhodovibrionaceae</taxon>
        <taxon>Fodinicurvata</taxon>
    </lineage>
</organism>
<sequence length="155" mass="17627">MEMIWRSFDLLSRDQLYELLRIRSDIFVVEQQSPYCDVDGLDREALHLLAYDRGSEFGGARPLAGYLRLLPPIMAGPAPVLGRIAVRPAFREQGYGRAMVQEGLSEVERRFRRQAIKLSAQTHLCTFYEAFGFQSNSPPYDDHGVPHVDMIRPAG</sequence>
<accession>A0ABV8UIV2</accession>
<dbReference type="Pfam" id="PF13673">
    <property type="entry name" value="Acetyltransf_10"/>
    <property type="match status" value="1"/>
</dbReference>